<dbReference type="EMBL" id="BLLF01004067">
    <property type="protein sequence ID" value="GFH28851.1"/>
    <property type="molecule type" value="Genomic_DNA"/>
</dbReference>
<keyword evidence="2" id="KW-1185">Reference proteome</keyword>
<dbReference type="AlphaFoldDB" id="A0A6A0A8S8"/>
<evidence type="ECO:0000313" key="1">
    <source>
        <dbReference type="EMBL" id="GFH28851.1"/>
    </source>
</evidence>
<evidence type="ECO:0000313" key="2">
    <source>
        <dbReference type="Proteomes" id="UP000485058"/>
    </source>
</evidence>
<accession>A0A6A0A8S8</accession>
<protein>
    <submittedName>
        <fullName evidence="1">Uncharacterized protein</fullName>
    </submittedName>
</protein>
<reference evidence="1 2" key="1">
    <citation type="submission" date="2020-02" db="EMBL/GenBank/DDBJ databases">
        <title>Draft genome sequence of Haematococcus lacustris strain NIES-144.</title>
        <authorList>
            <person name="Morimoto D."/>
            <person name="Nakagawa S."/>
            <person name="Yoshida T."/>
            <person name="Sawayama S."/>
        </authorList>
    </citation>
    <scope>NUCLEOTIDE SEQUENCE [LARGE SCALE GENOMIC DNA]</scope>
    <source>
        <strain evidence="1 2">NIES-144</strain>
    </source>
</reference>
<name>A0A6A0A8S8_HAELA</name>
<dbReference type="Proteomes" id="UP000485058">
    <property type="component" value="Unassembled WGS sequence"/>
</dbReference>
<sequence length="148" mass="15874">MEAASRQRHAAEYGGKLEHFPSSDPHLDAIVARALFLQWIKTKAENAIKQSKSPCSKDAEQATPVIATRQSIAALLSQDGRAFVAPATPSGDEVQGEMAAAEDRAIVTWEIWGSYTGSFGAAWNSFGATQQQPVMGNNQLVDGSLDQL</sequence>
<gene>
    <name evidence="1" type="ORF">HaLaN_27406</name>
</gene>
<organism evidence="1 2">
    <name type="scientific">Haematococcus lacustris</name>
    <name type="common">Green alga</name>
    <name type="synonym">Haematococcus pluvialis</name>
    <dbReference type="NCBI Taxonomy" id="44745"/>
    <lineage>
        <taxon>Eukaryota</taxon>
        <taxon>Viridiplantae</taxon>
        <taxon>Chlorophyta</taxon>
        <taxon>core chlorophytes</taxon>
        <taxon>Chlorophyceae</taxon>
        <taxon>CS clade</taxon>
        <taxon>Chlamydomonadales</taxon>
        <taxon>Haematococcaceae</taxon>
        <taxon>Haematococcus</taxon>
    </lineage>
</organism>
<proteinExistence type="predicted"/>
<comment type="caution">
    <text evidence="1">The sequence shown here is derived from an EMBL/GenBank/DDBJ whole genome shotgun (WGS) entry which is preliminary data.</text>
</comment>